<organism evidence="3 4">
    <name type="scientific">Marinomonas polaris DSM 16579</name>
    <dbReference type="NCBI Taxonomy" id="1122206"/>
    <lineage>
        <taxon>Bacteria</taxon>
        <taxon>Pseudomonadati</taxon>
        <taxon>Pseudomonadota</taxon>
        <taxon>Gammaproteobacteria</taxon>
        <taxon>Oceanospirillales</taxon>
        <taxon>Oceanospirillaceae</taxon>
        <taxon>Marinomonas</taxon>
    </lineage>
</organism>
<protein>
    <submittedName>
        <fullName evidence="3">Tripartite-type tricarboxylate transporter, receptor component TctC</fullName>
    </submittedName>
</protein>
<dbReference type="AlphaFoldDB" id="A0A1M5GW45"/>
<proteinExistence type="inferred from homology"/>
<dbReference type="PANTHER" id="PTHR42928:SF5">
    <property type="entry name" value="BLR1237 PROTEIN"/>
    <property type="match status" value="1"/>
</dbReference>
<feature type="chain" id="PRO_5012861225" evidence="2">
    <location>
        <begin position="30"/>
        <end position="327"/>
    </location>
</feature>
<keyword evidence="2" id="KW-0732">Signal</keyword>
<keyword evidence="3" id="KW-0675">Receptor</keyword>
<evidence type="ECO:0000256" key="1">
    <source>
        <dbReference type="ARBA" id="ARBA00006987"/>
    </source>
</evidence>
<reference evidence="4" key="1">
    <citation type="submission" date="2016-11" db="EMBL/GenBank/DDBJ databases">
        <authorList>
            <person name="Varghese N."/>
            <person name="Submissions S."/>
        </authorList>
    </citation>
    <scope>NUCLEOTIDE SEQUENCE [LARGE SCALE GENOMIC DNA]</scope>
    <source>
        <strain evidence="4">DSM 16579</strain>
    </source>
</reference>
<dbReference type="SUPFAM" id="SSF53850">
    <property type="entry name" value="Periplasmic binding protein-like II"/>
    <property type="match status" value="1"/>
</dbReference>
<feature type="signal peptide" evidence="2">
    <location>
        <begin position="1"/>
        <end position="29"/>
    </location>
</feature>
<dbReference type="InterPro" id="IPR042100">
    <property type="entry name" value="Bug_dom1"/>
</dbReference>
<dbReference type="PIRSF" id="PIRSF017082">
    <property type="entry name" value="YflP"/>
    <property type="match status" value="1"/>
</dbReference>
<dbReference type="RefSeq" id="WP_072840702.1">
    <property type="nucleotide sequence ID" value="NZ_FQVF01000015.1"/>
</dbReference>
<dbReference type="Gene3D" id="3.40.190.150">
    <property type="entry name" value="Bordetella uptake gene, domain 1"/>
    <property type="match status" value="1"/>
</dbReference>
<dbReference type="Pfam" id="PF03401">
    <property type="entry name" value="TctC"/>
    <property type="match status" value="1"/>
</dbReference>
<gene>
    <name evidence="3" type="ORF">SAMN02745753_03232</name>
</gene>
<sequence length="327" mass="35063">MKIIKPRVGMFLKTLSLTMLCSASISAMADYPERPIKMIVAYGAGGGTDIAARTLAPYIEKYMGENVSIVIENKPGAGGEIGFTQLANSSPDGYTIGFVNTPNLITIPIQRKARYSLADFTPIGNVVDDPGAFSVSINSPIKSLGDLVSYANKNPGKLTYGTTGIGGDDHLAALAFEKQTNIKMKHIPFKGSADVRTAALGEHIDLANMNMSEAIADGQEGNLLILGQMGESRWSEAPNVPTFMEQGYDVVSGSMRGLAAPAGLPSDIQKRLEKALEQAVSDPEFVAKAKEQNLPLSYMNSNDFGATLQRLHDTYNAIWTAEPWIKG</sequence>
<dbReference type="Proteomes" id="UP000184517">
    <property type="component" value="Unassembled WGS sequence"/>
</dbReference>
<evidence type="ECO:0000313" key="3">
    <source>
        <dbReference type="EMBL" id="SHG07930.1"/>
    </source>
</evidence>
<keyword evidence="4" id="KW-1185">Reference proteome</keyword>
<accession>A0A1M5GW45</accession>
<dbReference type="InterPro" id="IPR005064">
    <property type="entry name" value="BUG"/>
</dbReference>
<evidence type="ECO:0000256" key="2">
    <source>
        <dbReference type="SAM" id="SignalP"/>
    </source>
</evidence>
<dbReference type="Gene3D" id="3.40.190.10">
    <property type="entry name" value="Periplasmic binding protein-like II"/>
    <property type="match status" value="1"/>
</dbReference>
<dbReference type="PANTHER" id="PTHR42928">
    <property type="entry name" value="TRICARBOXYLATE-BINDING PROTEIN"/>
    <property type="match status" value="1"/>
</dbReference>
<dbReference type="STRING" id="1122206.SAMN02745753_03232"/>
<evidence type="ECO:0000313" key="4">
    <source>
        <dbReference type="Proteomes" id="UP000184517"/>
    </source>
</evidence>
<name>A0A1M5GW45_9GAMM</name>
<dbReference type="EMBL" id="FQVF01000015">
    <property type="protein sequence ID" value="SHG07930.1"/>
    <property type="molecule type" value="Genomic_DNA"/>
</dbReference>
<comment type="similarity">
    <text evidence="1">Belongs to the UPF0065 (bug) family.</text>
</comment>
<dbReference type="CDD" id="cd07012">
    <property type="entry name" value="PBP2_Bug_TTT"/>
    <property type="match status" value="1"/>
</dbReference>